<keyword evidence="2" id="KW-0539">Nucleus</keyword>
<evidence type="ECO:0000256" key="4">
    <source>
        <dbReference type="SAM" id="MobiDB-lite"/>
    </source>
</evidence>
<accession>A0ABC8V5S5</accession>
<dbReference type="AlphaFoldDB" id="A0ABC8V5S5"/>
<protein>
    <recommendedName>
        <fullName evidence="7">Cell division cycle 5-like protein</fullName>
    </recommendedName>
</protein>
<feature type="region of interest" description="Disordered" evidence="4">
    <location>
        <begin position="261"/>
        <end position="280"/>
    </location>
</feature>
<feature type="coiled-coil region" evidence="3">
    <location>
        <begin position="84"/>
        <end position="125"/>
    </location>
</feature>
<keyword evidence="6" id="KW-1185">Reference proteome</keyword>
<feature type="region of interest" description="Disordered" evidence="4">
    <location>
        <begin position="302"/>
        <end position="325"/>
    </location>
</feature>
<evidence type="ECO:0000256" key="1">
    <source>
        <dbReference type="ARBA" id="ARBA00023125"/>
    </source>
</evidence>
<evidence type="ECO:0000313" key="6">
    <source>
        <dbReference type="Proteomes" id="UP001642360"/>
    </source>
</evidence>
<comment type="caution">
    <text evidence="5">The sequence shown here is derived from an EMBL/GenBank/DDBJ whole genome shotgun (WGS) entry which is preliminary data.</text>
</comment>
<name>A0ABC8V5S5_9AQUA</name>
<dbReference type="Proteomes" id="UP001642360">
    <property type="component" value="Unassembled WGS sequence"/>
</dbReference>
<evidence type="ECO:0008006" key="7">
    <source>
        <dbReference type="Google" id="ProtNLM"/>
    </source>
</evidence>
<reference evidence="5 6" key="1">
    <citation type="submission" date="2024-02" db="EMBL/GenBank/DDBJ databases">
        <authorList>
            <person name="Vignale AGUSTIN F."/>
            <person name="Sosa J E."/>
            <person name="Modenutti C."/>
        </authorList>
    </citation>
    <scope>NUCLEOTIDE SEQUENCE [LARGE SCALE GENOMIC DNA]</scope>
</reference>
<proteinExistence type="predicted"/>
<dbReference type="PANTHER" id="PTHR45885">
    <property type="entry name" value="CELL DIVISION CYCLE 5-LIKE PROTEIN"/>
    <property type="match status" value="1"/>
</dbReference>
<keyword evidence="3" id="KW-0175">Coiled coil</keyword>
<organism evidence="5 6">
    <name type="scientific">Ilex paraguariensis</name>
    <name type="common">yerba mate</name>
    <dbReference type="NCBI Taxonomy" id="185542"/>
    <lineage>
        <taxon>Eukaryota</taxon>
        <taxon>Viridiplantae</taxon>
        <taxon>Streptophyta</taxon>
        <taxon>Embryophyta</taxon>
        <taxon>Tracheophyta</taxon>
        <taxon>Spermatophyta</taxon>
        <taxon>Magnoliopsida</taxon>
        <taxon>eudicotyledons</taxon>
        <taxon>Gunneridae</taxon>
        <taxon>Pentapetalae</taxon>
        <taxon>asterids</taxon>
        <taxon>campanulids</taxon>
        <taxon>Aquifoliales</taxon>
        <taxon>Aquifoliaceae</taxon>
        <taxon>Ilex</taxon>
    </lineage>
</organism>
<keyword evidence="1" id="KW-0238">DNA-binding</keyword>
<evidence type="ECO:0000256" key="3">
    <source>
        <dbReference type="SAM" id="Coils"/>
    </source>
</evidence>
<dbReference type="InterPro" id="IPR047242">
    <property type="entry name" value="CDC5L/Cef1"/>
</dbReference>
<gene>
    <name evidence="5" type="ORF">ILEXP_LOCUS58875</name>
</gene>
<evidence type="ECO:0000313" key="5">
    <source>
        <dbReference type="EMBL" id="CAK9188224.1"/>
    </source>
</evidence>
<evidence type="ECO:0000256" key="2">
    <source>
        <dbReference type="ARBA" id="ARBA00023242"/>
    </source>
</evidence>
<dbReference type="EMBL" id="CAUOFW020010368">
    <property type="protein sequence ID" value="CAK9188224.1"/>
    <property type="molecule type" value="Genomic_DNA"/>
</dbReference>
<sequence>MVHNCLYQLWLCHASLQGISCCLLSMEFTYKCKADHIVKEEAQFLRLAMGHENESLDEFVEAHKMCSNDIMYFPTRNGYGLCSVAGNMEKLAALQNEFENVKKKMDDDTKKAQRLEQKIKLLTNGYQMRAGKIWSQIETTFRQMETAGTELECFQALQKQEKLAATHRIDGLWEEVQKQKELEQILQKRYGNLIVEQGRIQLLIDEYRIQEQLQEEIEAKNRAFELAEAAANHTVASSRENIESGCASEMLGNSMVLDSTHKETSSQQIDDAQEQARVSPKHGMDVDAVDVTANLAMDDVSHTIPSATGEPSIAREQSEKSVGNSSEGFDFADNTQFSGADGNQLAAVLGQPSLEKGDSHFDIIDTQEDKRTNDSNGIFGESLGHNEDFREDMAVEDQQNVAEDSMPGVVLTKPEDIVEEMAEDGYVSKGPEETGNLDA</sequence>
<dbReference type="PANTHER" id="PTHR45885:SF1">
    <property type="entry name" value="CELL DIVISION CYCLE 5-LIKE PROTEIN"/>
    <property type="match status" value="1"/>
</dbReference>
<dbReference type="GO" id="GO:0003677">
    <property type="term" value="F:DNA binding"/>
    <property type="evidence" value="ECO:0007669"/>
    <property type="project" value="UniProtKB-KW"/>
</dbReference>